<dbReference type="Proteomes" id="UP000033858">
    <property type="component" value="Unassembled WGS sequence"/>
</dbReference>
<evidence type="ECO:0000256" key="1">
    <source>
        <dbReference type="SAM" id="MobiDB-lite"/>
    </source>
</evidence>
<evidence type="ECO:0000313" key="2">
    <source>
        <dbReference type="EMBL" id="KKR84660.1"/>
    </source>
</evidence>
<dbReference type="AlphaFoldDB" id="A0A0G0WJS2"/>
<feature type="region of interest" description="Disordered" evidence="1">
    <location>
        <begin position="1"/>
        <end position="70"/>
    </location>
</feature>
<reference evidence="2 3" key="1">
    <citation type="journal article" date="2015" name="Nature">
        <title>rRNA introns, odd ribosomes, and small enigmatic genomes across a large radiation of phyla.</title>
        <authorList>
            <person name="Brown C.T."/>
            <person name="Hug L.A."/>
            <person name="Thomas B.C."/>
            <person name="Sharon I."/>
            <person name="Castelle C.J."/>
            <person name="Singh A."/>
            <person name="Wilkins M.J."/>
            <person name="Williams K.H."/>
            <person name="Banfield J.F."/>
        </authorList>
    </citation>
    <scope>NUCLEOTIDE SEQUENCE [LARGE SCALE GENOMIC DNA]</scope>
</reference>
<evidence type="ECO:0000313" key="3">
    <source>
        <dbReference type="Proteomes" id="UP000033858"/>
    </source>
</evidence>
<proteinExistence type="predicted"/>
<dbReference type="EMBL" id="LCAE01000044">
    <property type="protein sequence ID" value="KKR84660.1"/>
    <property type="molecule type" value="Genomic_DNA"/>
</dbReference>
<accession>A0A0G0WJS2</accession>
<gene>
    <name evidence="2" type="ORF">UU32_C0044G0007</name>
</gene>
<protein>
    <submittedName>
        <fullName evidence="2">Uncharacterized protein</fullName>
    </submittedName>
</protein>
<feature type="compositionally biased region" description="Basic and acidic residues" evidence="1">
    <location>
        <begin position="29"/>
        <end position="70"/>
    </location>
</feature>
<name>A0A0G0WJS2_9BACT</name>
<sequence>MSGTGGGTIGPLIRENVPQGEDATVWDPTHPHGNPEHTDADIWKRQDDGDVERDRDSRVHIPTDPRRDPW</sequence>
<comment type="caution">
    <text evidence="2">The sequence shown here is derived from an EMBL/GenBank/DDBJ whole genome shotgun (WGS) entry which is preliminary data.</text>
</comment>
<organism evidence="2 3">
    <name type="scientific">Candidatus Woesebacteria bacterium GW2011_GWB1_41_10</name>
    <dbReference type="NCBI Taxonomy" id="1618577"/>
    <lineage>
        <taxon>Bacteria</taxon>
        <taxon>Candidatus Woeseibacteriota</taxon>
    </lineage>
</organism>